<accession>A0A7R9KKI9</accession>
<dbReference type="Pfam" id="PF00135">
    <property type="entry name" value="COesterase"/>
    <property type="match status" value="1"/>
</dbReference>
<dbReference type="PROSITE" id="PS00122">
    <property type="entry name" value="CARBOXYLESTERASE_B_1"/>
    <property type="match status" value="1"/>
</dbReference>
<dbReference type="GO" id="GO:0006581">
    <property type="term" value="P:acetylcholine catabolic process"/>
    <property type="evidence" value="ECO:0007669"/>
    <property type="project" value="TreeGrafter"/>
</dbReference>
<dbReference type="GO" id="GO:0019695">
    <property type="term" value="P:choline metabolic process"/>
    <property type="evidence" value="ECO:0007669"/>
    <property type="project" value="TreeGrafter"/>
</dbReference>
<dbReference type="GO" id="GO:0003990">
    <property type="term" value="F:acetylcholinesterase activity"/>
    <property type="evidence" value="ECO:0007669"/>
    <property type="project" value="UniProtKB-EC"/>
</dbReference>
<dbReference type="InterPro" id="IPR002018">
    <property type="entry name" value="CarbesteraseB"/>
</dbReference>
<dbReference type="InterPro" id="IPR000997">
    <property type="entry name" value="Cholinesterase"/>
</dbReference>
<dbReference type="InterPro" id="IPR029058">
    <property type="entry name" value="AB_hydrolase_fold"/>
</dbReference>
<dbReference type="AlphaFoldDB" id="A0A7R9KKI9"/>
<feature type="active site" description="Acyl-ester intermediate" evidence="7">
    <location>
        <position position="178"/>
    </location>
</feature>
<evidence type="ECO:0000259" key="9">
    <source>
        <dbReference type="Pfam" id="PF00135"/>
    </source>
</evidence>
<dbReference type="GO" id="GO:0005886">
    <property type="term" value="C:plasma membrane"/>
    <property type="evidence" value="ECO:0007669"/>
    <property type="project" value="TreeGrafter"/>
</dbReference>
<dbReference type="EC" id="3.1.1.-" evidence="8"/>
<dbReference type="Proteomes" id="UP000759131">
    <property type="component" value="Unassembled WGS sequence"/>
</dbReference>
<keyword evidence="4" id="KW-1015">Disulfide bond</keyword>
<keyword evidence="2" id="KW-0719">Serine esterase</keyword>
<evidence type="ECO:0000313" key="10">
    <source>
        <dbReference type="EMBL" id="CAD7624864.1"/>
    </source>
</evidence>
<dbReference type="GO" id="GO:0005615">
    <property type="term" value="C:extracellular space"/>
    <property type="evidence" value="ECO:0007669"/>
    <property type="project" value="TreeGrafter"/>
</dbReference>
<gene>
    <name evidence="10" type="ORF">OSB1V03_LOCUS5303</name>
</gene>
<dbReference type="PRINTS" id="PR00878">
    <property type="entry name" value="CHOLNESTRASE"/>
</dbReference>
<protein>
    <recommendedName>
        <fullName evidence="8">Carboxylic ester hydrolase</fullName>
        <ecNumber evidence="8">3.1.1.-</ecNumber>
    </recommendedName>
</protein>
<dbReference type="OrthoDB" id="6512235at2759"/>
<comment type="catalytic activity">
    <reaction evidence="6">
        <text>acetylcholine + H2O = choline + acetate + H(+)</text>
        <dbReference type="Rhea" id="RHEA:17561"/>
        <dbReference type="ChEBI" id="CHEBI:15354"/>
        <dbReference type="ChEBI" id="CHEBI:15355"/>
        <dbReference type="ChEBI" id="CHEBI:15377"/>
        <dbReference type="ChEBI" id="CHEBI:15378"/>
        <dbReference type="ChEBI" id="CHEBI:30089"/>
        <dbReference type="EC" id="3.1.1.7"/>
    </reaction>
</comment>
<evidence type="ECO:0000256" key="8">
    <source>
        <dbReference type="RuleBase" id="RU361235"/>
    </source>
</evidence>
<keyword evidence="5" id="KW-0325">Glycoprotein</keyword>
<dbReference type="SUPFAM" id="SSF53474">
    <property type="entry name" value="alpha/beta-Hydrolases"/>
    <property type="match status" value="1"/>
</dbReference>
<proteinExistence type="inferred from homology"/>
<feature type="active site" description="Charge relay system" evidence="7">
    <location>
        <position position="297"/>
    </location>
</feature>
<feature type="domain" description="Carboxylesterase type B" evidence="9">
    <location>
        <begin position="5"/>
        <end position="457"/>
    </location>
</feature>
<evidence type="ECO:0000256" key="1">
    <source>
        <dbReference type="ARBA" id="ARBA00005964"/>
    </source>
</evidence>
<keyword evidence="11" id="KW-1185">Reference proteome</keyword>
<dbReference type="PANTHER" id="PTHR43918:SF4">
    <property type="entry name" value="CARBOXYLIC ESTER HYDROLASE"/>
    <property type="match status" value="1"/>
</dbReference>
<name>A0A7R9KKI9_9ACAR</name>
<sequence length="497" mass="55980">MLRVVRGRTLHVLDTNVDQFVGIPYAEPPVGKHRFAKPEPISKPFPVNATKPTNSCMQPSTFIPIIPGTGMSEDCLVLNIWTTNTTALKPVMFWIHGGGLNIGTIFQTWFNGSVLATNDVVVVSVNYRLGQFGFLYGDREDAPGNVGFYDQLLALKWVKENIYSFGGDRDQITIFGQSAGSWSVSAHILSPLSKGLFKRTIMESGAHMYNKDRDVVNKTEAISQGKAIAKQLKCNETEDWIQCLRRADARDILKYENQVMAFPVFGTEFLPISSRQAFIEKKFNKDIDLIAGITRNEGSVFINYVVKDPTHMVLTDFYTAVKAMDLMGYHNVNVRKVTEHYLKGVNTSDSQALRTALGSLIGDLTLGCPTYLFAKRFAQTVKESQRVYFYELLYRAEYFAKMLSCTSTMGICHGVDVAFVFGEPLLHPNDYSSEDIYYSNVVIKMWTNHMDSDWPQLLNDEPMGAPKVHGLDPKDLRLVLNDPFHETCDGVWADYFL</sequence>
<dbReference type="Gene3D" id="3.40.50.1820">
    <property type="entry name" value="alpha/beta hydrolase"/>
    <property type="match status" value="1"/>
</dbReference>
<evidence type="ECO:0000256" key="6">
    <source>
        <dbReference type="ARBA" id="ARBA00048484"/>
    </source>
</evidence>
<keyword evidence="3 8" id="KW-0378">Hydrolase</keyword>
<evidence type="ECO:0000256" key="2">
    <source>
        <dbReference type="ARBA" id="ARBA00022487"/>
    </source>
</evidence>
<reference evidence="10" key="1">
    <citation type="submission" date="2020-11" db="EMBL/GenBank/DDBJ databases">
        <authorList>
            <person name="Tran Van P."/>
        </authorList>
    </citation>
    <scope>NUCLEOTIDE SEQUENCE</scope>
</reference>
<feature type="active site" description="Charge relay system" evidence="7">
    <location>
        <position position="413"/>
    </location>
</feature>
<dbReference type="InterPro" id="IPR050654">
    <property type="entry name" value="AChE-related_enzymes"/>
</dbReference>
<comment type="similarity">
    <text evidence="1 8">Belongs to the type-B carboxylesterase/lipase family.</text>
</comment>
<evidence type="ECO:0000256" key="4">
    <source>
        <dbReference type="ARBA" id="ARBA00023157"/>
    </source>
</evidence>
<dbReference type="EMBL" id="OC857202">
    <property type="protein sequence ID" value="CAD7624864.1"/>
    <property type="molecule type" value="Genomic_DNA"/>
</dbReference>
<dbReference type="InterPro" id="IPR019826">
    <property type="entry name" value="Carboxylesterase_B_AS"/>
</dbReference>
<evidence type="ECO:0000256" key="7">
    <source>
        <dbReference type="PIRSR" id="PIRSR600997-1"/>
    </source>
</evidence>
<evidence type="ECO:0000256" key="5">
    <source>
        <dbReference type="ARBA" id="ARBA00023180"/>
    </source>
</evidence>
<organism evidence="10">
    <name type="scientific">Medioppia subpectinata</name>
    <dbReference type="NCBI Taxonomy" id="1979941"/>
    <lineage>
        <taxon>Eukaryota</taxon>
        <taxon>Metazoa</taxon>
        <taxon>Ecdysozoa</taxon>
        <taxon>Arthropoda</taxon>
        <taxon>Chelicerata</taxon>
        <taxon>Arachnida</taxon>
        <taxon>Acari</taxon>
        <taxon>Acariformes</taxon>
        <taxon>Sarcoptiformes</taxon>
        <taxon>Oribatida</taxon>
        <taxon>Brachypylina</taxon>
        <taxon>Oppioidea</taxon>
        <taxon>Oppiidae</taxon>
        <taxon>Medioppia</taxon>
    </lineage>
</organism>
<evidence type="ECO:0000313" key="11">
    <source>
        <dbReference type="Proteomes" id="UP000759131"/>
    </source>
</evidence>
<dbReference type="EMBL" id="CAJPIZ010002627">
    <property type="protein sequence ID" value="CAG2105294.1"/>
    <property type="molecule type" value="Genomic_DNA"/>
</dbReference>
<dbReference type="PANTHER" id="PTHR43918">
    <property type="entry name" value="ACETYLCHOLINESTERASE"/>
    <property type="match status" value="1"/>
</dbReference>
<evidence type="ECO:0000256" key="3">
    <source>
        <dbReference type="ARBA" id="ARBA00022801"/>
    </source>
</evidence>